<name>A0ABR8KKF9_9SPHN</name>
<comment type="caution">
    <text evidence="2">The sequence shown here is derived from an EMBL/GenBank/DDBJ whole genome shotgun (WGS) entry which is preliminary data.</text>
</comment>
<evidence type="ECO:0008006" key="4">
    <source>
        <dbReference type="Google" id="ProtNLM"/>
    </source>
</evidence>
<accession>A0ABR8KKF9</accession>
<dbReference type="Proteomes" id="UP000635384">
    <property type="component" value="Unassembled WGS sequence"/>
</dbReference>
<organism evidence="2 3">
    <name type="scientific">Erythrobacter rubeus</name>
    <dbReference type="NCBI Taxonomy" id="2760803"/>
    <lineage>
        <taxon>Bacteria</taxon>
        <taxon>Pseudomonadati</taxon>
        <taxon>Pseudomonadota</taxon>
        <taxon>Alphaproteobacteria</taxon>
        <taxon>Sphingomonadales</taxon>
        <taxon>Erythrobacteraceae</taxon>
        <taxon>Erythrobacter/Porphyrobacter group</taxon>
        <taxon>Erythrobacter</taxon>
    </lineage>
</organism>
<evidence type="ECO:0000313" key="3">
    <source>
        <dbReference type="Proteomes" id="UP000635384"/>
    </source>
</evidence>
<reference evidence="2 3" key="1">
    <citation type="submission" date="2020-09" db="EMBL/GenBank/DDBJ databases">
        <authorList>
            <person name="Yoon J.-W."/>
        </authorList>
    </citation>
    <scope>NUCLEOTIDE SEQUENCE [LARGE SCALE GENOMIC DNA]</scope>
    <source>
        <strain evidence="2 3">KMU-140</strain>
    </source>
</reference>
<keyword evidence="1" id="KW-1133">Transmembrane helix</keyword>
<evidence type="ECO:0000256" key="1">
    <source>
        <dbReference type="SAM" id="Phobius"/>
    </source>
</evidence>
<proteinExistence type="predicted"/>
<evidence type="ECO:0000313" key="2">
    <source>
        <dbReference type="EMBL" id="MBD2840756.1"/>
    </source>
</evidence>
<feature type="transmembrane region" description="Helical" evidence="1">
    <location>
        <begin position="63"/>
        <end position="82"/>
    </location>
</feature>
<keyword evidence="3" id="KW-1185">Reference proteome</keyword>
<keyword evidence="1" id="KW-0812">Transmembrane</keyword>
<dbReference type="EMBL" id="JACXLC010000001">
    <property type="protein sequence ID" value="MBD2840756.1"/>
    <property type="molecule type" value="Genomic_DNA"/>
</dbReference>
<gene>
    <name evidence="2" type="ORF">IB285_00630</name>
</gene>
<sequence>MGESWSSVRNDGDIQFEPIEIPEPVAEPPGMFEKMLDAFFDFLGELLAPIGGFLGYSWPVLKWVLLAALAGFLIYSLINTFGPLRRKQSDRPDAQSQPGWEPDRAESLALLEDADRLAAEGRYDAATHLLLQRSVSHIASARPDWVEPSSTARELAELSALSARARKAFGTISQRVERSLFALRSLDASDWEAARTAYAEFALERIGHGS</sequence>
<keyword evidence="1" id="KW-0472">Membrane</keyword>
<protein>
    <recommendedName>
        <fullName evidence="4">DUF4129 domain-containing protein</fullName>
    </recommendedName>
</protein>